<dbReference type="InterPro" id="IPR036291">
    <property type="entry name" value="NAD(P)-bd_dom_sf"/>
</dbReference>
<dbReference type="SUPFAM" id="SSF51735">
    <property type="entry name" value="NAD(P)-binding Rossmann-fold domains"/>
    <property type="match status" value="1"/>
</dbReference>
<gene>
    <name evidence="2" type="ORF">GCM10014715_58900</name>
</gene>
<evidence type="ECO:0000256" key="1">
    <source>
        <dbReference type="SAM" id="MobiDB-lite"/>
    </source>
</evidence>
<comment type="caution">
    <text evidence="2">The sequence shown here is derived from an EMBL/GenBank/DDBJ whole genome shotgun (WGS) entry which is preliminary data.</text>
</comment>
<protein>
    <submittedName>
        <fullName evidence="2">Uncharacterized protein</fullName>
    </submittedName>
</protein>
<proteinExistence type="predicted"/>
<dbReference type="Gene3D" id="3.40.50.720">
    <property type="entry name" value="NAD(P)-binding Rossmann-like Domain"/>
    <property type="match status" value="1"/>
</dbReference>
<feature type="region of interest" description="Disordered" evidence="1">
    <location>
        <begin position="65"/>
        <end position="112"/>
    </location>
</feature>
<accession>A0A919AA16</accession>
<dbReference type="AlphaFoldDB" id="A0A919AA16"/>
<dbReference type="EMBL" id="BNBC01000033">
    <property type="protein sequence ID" value="GHE94935.1"/>
    <property type="molecule type" value="Genomic_DNA"/>
</dbReference>
<name>A0A919AA16_9ACTN</name>
<reference evidence="2" key="2">
    <citation type="submission" date="2020-09" db="EMBL/GenBank/DDBJ databases">
        <authorList>
            <person name="Sun Q."/>
            <person name="Ohkuma M."/>
        </authorList>
    </citation>
    <scope>NUCLEOTIDE SEQUENCE</scope>
    <source>
        <strain evidence="2">JCM 3302</strain>
    </source>
</reference>
<keyword evidence="3" id="KW-1185">Reference proteome</keyword>
<reference evidence="2" key="1">
    <citation type="journal article" date="2014" name="Int. J. Syst. Evol. Microbiol.">
        <title>Complete genome sequence of Corynebacterium casei LMG S-19264T (=DSM 44701T), isolated from a smear-ripened cheese.</title>
        <authorList>
            <consortium name="US DOE Joint Genome Institute (JGI-PGF)"/>
            <person name="Walter F."/>
            <person name="Albersmeier A."/>
            <person name="Kalinowski J."/>
            <person name="Ruckert C."/>
        </authorList>
    </citation>
    <scope>NUCLEOTIDE SEQUENCE</scope>
    <source>
        <strain evidence="2">JCM 3302</strain>
    </source>
</reference>
<sequence>MKDPNPTMEQPARRNGARFTGRTAVVTGAASAIGAATAERLARGGAAVVLADIVDERGEAVAGHITEDGGRAGTAPSWTPHGTATRRPSRPPCAPCSAGPAANWTGSTLPTK</sequence>
<dbReference type="InterPro" id="IPR002347">
    <property type="entry name" value="SDR_fam"/>
</dbReference>
<organism evidence="2 3">
    <name type="scientific">Streptomyces spiralis</name>
    <dbReference type="NCBI Taxonomy" id="66376"/>
    <lineage>
        <taxon>Bacteria</taxon>
        <taxon>Bacillati</taxon>
        <taxon>Actinomycetota</taxon>
        <taxon>Actinomycetes</taxon>
        <taxon>Kitasatosporales</taxon>
        <taxon>Streptomycetaceae</taxon>
        <taxon>Streptomyces</taxon>
    </lineage>
</organism>
<dbReference type="Pfam" id="PF00106">
    <property type="entry name" value="adh_short"/>
    <property type="match status" value="1"/>
</dbReference>
<evidence type="ECO:0000313" key="3">
    <source>
        <dbReference type="Proteomes" id="UP000641386"/>
    </source>
</evidence>
<evidence type="ECO:0000313" key="2">
    <source>
        <dbReference type="EMBL" id="GHE94935.1"/>
    </source>
</evidence>
<dbReference type="Proteomes" id="UP000641386">
    <property type="component" value="Unassembled WGS sequence"/>
</dbReference>
<feature type="region of interest" description="Disordered" evidence="1">
    <location>
        <begin position="1"/>
        <end position="20"/>
    </location>
</feature>